<feature type="transmembrane region" description="Helical" evidence="1">
    <location>
        <begin position="636"/>
        <end position="654"/>
    </location>
</feature>
<feature type="signal peptide" evidence="2">
    <location>
        <begin position="1"/>
        <end position="28"/>
    </location>
</feature>
<keyword evidence="1" id="KW-0812">Transmembrane</keyword>
<reference evidence="3 4" key="1">
    <citation type="journal article" date="2015" name="Nature">
        <title>rRNA introns, odd ribosomes, and small enigmatic genomes across a large radiation of phyla.</title>
        <authorList>
            <person name="Brown C.T."/>
            <person name="Hug L.A."/>
            <person name="Thomas B.C."/>
            <person name="Sharon I."/>
            <person name="Castelle C.J."/>
            <person name="Singh A."/>
            <person name="Wilkins M.J."/>
            <person name="Williams K.H."/>
            <person name="Banfield J.F."/>
        </authorList>
    </citation>
    <scope>NUCLEOTIDE SEQUENCE [LARGE SCALE GENOMIC DNA]</scope>
</reference>
<evidence type="ECO:0000256" key="2">
    <source>
        <dbReference type="SAM" id="SignalP"/>
    </source>
</evidence>
<proteinExistence type="predicted"/>
<dbReference type="Proteomes" id="UP000034543">
    <property type="component" value="Unassembled WGS sequence"/>
</dbReference>
<feature type="transmembrane region" description="Helical" evidence="1">
    <location>
        <begin position="685"/>
        <end position="704"/>
    </location>
</feature>
<evidence type="ECO:0000313" key="3">
    <source>
        <dbReference type="EMBL" id="KKS84078.1"/>
    </source>
</evidence>
<evidence type="ECO:0000256" key="1">
    <source>
        <dbReference type="SAM" id="Phobius"/>
    </source>
</evidence>
<dbReference type="PATRIC" id="fig|1618436.3.peg.1169"/>
<keyword evidence="2" id="KW-0732">Signal</keyword>
<name>A0A0G1FB54_9BACT</name>
<gene>
    <name evidence="3" type="ORF">UV59_C0027G0006</name>
</gene>
<accession>A0A0G1FB54</accession>
<dbReference type="EMBL" id="LCFB01000027">
    <property type="protein sequence ID" value="KKS84078.1"/>
    <property type="molecule type" value="Genomic_DNA"/>
</dbReference>
<dbReference type="AlphaFoldDB" id="A0A0G1FB54"/>
<evidence type="ECO:0008006" key="5">
    <source>
        <dbReference type="Google" id="ProtNLM"/>
    </source>
</evidence>
<keyword evidence="1" id="KW-1133">Transmembrane helix</keyword>
<feature type="chain" id="PRO_5002537083" description="SH3b domain-containing protein" evidence="2">
    <location>
        <begin position="29"/>
        <end position="901"/>
    </location>
</feature>
<comment type="caution">
    <text evidence="3">The sequence shown here is derived from an EMBL/GenBank/DDBJ whole genome shotgun (WGS) entry which is preliminary data.</text>
</comment>
<protein>
    <recommendedName>
        <fullName evidence="5">SH3b domain-containing protein</fullName>
    </recommendedName>
</protein>
<sequence>MKSARFAHFAYLAILPVVALAFPLNAKAASGNAQVCAPGTLCTVGEFLYNDAYAPITAATCRITTSYPDGTPLHNGLVMNSAPDGWYSYEFTASSREGLYRTQVCCTSGSNYLCLDKTFEVRSVATVSASSILSAVWGYTGRTLTSFSMLVSNIWNHSTQNLAENNISDIKTAPVTTIQTATAETGNFPEQMITPTIENILEDDDSTNQNIQNKLQKSKENTQLLSTSAVHIKSKLLLLKEKWTSLSSQKITTTISELEKLLGNKSDIEPSSLHGQLEWFTANWNLAITKRLQLTEQKVASSLPQLKEIAETKIELDSAPEEIQTVTLLLDQFIRLIGEKQDEPAVNTLFGNVNKQQKLADNLDQLYQKTTAFLVQVDTDDTDSLTTDANDIAYEISKINQVPEVNQTILDTFPPKNETKAFKNRILALRGLVKANVALLLNGSNQPIHTVWLEEGSIVFKSLMSNPSKVLEQTMPLKFYLPKEVTQENVSKLDEELAIHFDMEKEQSYVSGEFTLAPSETKTVSVTVDESVFQIGQSQLASLEEQVAVLAKPLEHTAYFAEGVTVSADIKAALARIKALHIAGVIPEARVKNFQQAQIEYERIAEKFTQLKELTMSAAAPGTVLGFVSSIGHSTVWGLVVIMIAGFLFLAIYIHKVRKNIAVIPNTVKSPAYLRAKRYIRFRRIVRLLIVAIGSGLLGVGSAYKVLARQQDGFVYKASGTRIVADAVVPQDTEEPVLSTATKTVSLFVPDGAHIAIHLEPALSSKVVIYLDTTQIVAETKRQDGWVKISVAPSTGNVITGWVDADFIEPSSIGETASTQATSEQAAPVVASDNQQQFVLIKNTPTGFLSVYESPGEEEITKVIPGESFIFLREDADWVQIGLDDASQTPGWIEKTYIEKL</sequence>
<dbReference type="STRING" id="1618436.UV59_C0027G0006"/>
<evidence type="ECO:0000313" key="4">
    <source>
        <dbReference type="Proteomes" id="UP000034543"/>
    </source>
</evidence>
<keyword evidence="1" id="KW-0472">Membrane</keyword>
<organism evidence="3 4">
    <name type="scientific">Candidatus Gottesmanbacteria bacterium GW2011_GWA1_43_11</name>
    <dbReference type="NCBI Taxonomy" id="1618436"/>
    <lineage>
        <taxon>Bacteria</taxon>
        <taxon>Candidatus Gottesmaniibacteriota</taxon>
    </lineage>
</organism>